<evidence type="ECO:0008006" key="4">
    <source>
        <dbReference type="Google" id="ProtNLM"/>
    </source>
</evidence>
<gene>
    <name evidence="2" type="ORF">PBT88_14975</name>
</gene>
<organism evidence="2 3">
    <name type="scientific">Sphingomonas abietis</name>
    <dbReference type="NCBI Taxonomy" id="3012344"/>
    <lineage>
        <taxon>Bacteria</taxon>
        <taxon>Pseudomonadati</taxon>
        <taxon>Pseudomonadota</taxon>
        <taxon>Alphaproteobacteria</taxon>
        <taxon>Sphingomonadales</taxon>
        <taxon>Sphingomonadaceae</taxon>
        <taxon>Sphingomonas</taxon>
    </lineage>
</organism>
<dbReference type="EMBL" id="CP115174">
    <property type="protein sequence ID" value="WBO21475.1"/>
    <property type="molecule type" value="Genomic_DNA"/>
</dbReference>
<feature type="signal peptide" evidence="1">
    <location>
        <begin position="1"/>
        <end position="27"/>
    </location>
</feature>
<dbReference type="SUPFAM" id="SSF48452">
    <property type="entry name" value="TPR-like"/>
    <property type="match status" value="2"/>
</dbReference>
<feature type="chain" id="PRO_5046683425" description="Tetratricopeptide repeat protein" evidence="1">
    <location>
        <begin position="28"/>
        <end position="562"/>
    </location>
</feature>
<name>A0ABY7NIW7_9SPHN</name>
<dbReference type="Proteomes" id="UP001210865">
    <property type="component" value="Chromosome"/>
</dbReference>
<proteinExistence type="predicted"/>
<keyword evidence="3" id="KW-1185">Reference proteome</keyword>
<dbReference type="Gene3D" id="1.25.40.10">
    <property type="entry name" value="Tetratricopeptide repeat domain"/>
    <property type="match status" value="2"/>
</dbReference>
<sequence>MKIVRPLLLASVAIGLLVPAAGAPAWADAPRRAPHGDPGSVPENDYVRARVADDLGELSLAAQGFAAAAADNPADTALQLRAFRQAVAAGDMALAVKAAQALDAKKSLPPDGTLLLVADALNAKDWKRARALTDRIGTEKLFAFAMPVLQAWIAYGAHDGDPLAPLNALPPGSLADTYGTEQHGLLLIALGKDAEGVATINALQLPDSARTSRLRIAAAATLDKHHKHDAALAMLVGDAAPIRIARSILTAHRKLPGAIDTPQAAIAELYVRVAADLNQQAGQLALGFARMATMLAPEASEPWLVTANLLSQGGADAAALEAVGHVAPGDPFAGGARDMRLTLLVRTGHADQALGEAQAAAQAPGASVNDWARLGDLLTNAKRPADAAKAYGRALDLAGGDKAPAEMAWPLLLQQASAVLEAGDWPSARSKAAQALALAPQQPEVLNFLGYSELEHGEDVAGAGALIAKASMLAPDDPSITDSLGWSWYLRGQIDRAIPLLERAARGAPAETDINEHLGDAYWKADRKLDARYAWRAALVTADGDDAARLKTKLADGLTAKP</sequence>
<evidence type="ECO:0000256" key="1">
    <source>
        <dbReference type="SAM" id="SignalP"/>
    </source>
</evidence>
<dbReference type="InterPro" id="IPR011990">
    <property type="entry name" value="TPR-like_helical_dom_sf"/>
</dbReference>
<dbReference type="RefSeq" id="WP_270076124.1">
    <property type="nucleotide sequence ID" value="NZ_CP115174.1"/>
</dbReference>
<evidence type="ECO:0000313" key="3">
    <source>
        <dbReference type="Proteomes" id="UP001210865"/>
    </source>
</evidence>
<reference evidence="2 3" key="1">
    <citation type="submission" date="2022-12" db="EMBL/GenBank/DDBJ databases">
        <title>Sphingomonas abieness sp. nov., an endophytic bacterium isolated from Abies koreana.</title>
        <authorList>
            <person name="Jiang L."/>
            <person name="Lee J."/>
        </authorList>
    </citation>
    <scope>NUCLEOTIDE SEQUENCE [LARGE SCALE GENOMIC DNA]</scope>
    <source>
        <strain evidence="3">PAMB 00755</strain>
    </source>
</reference>
<accession>A0ABY7NIW7</accession>
<evidence type="ECO:0000313" key="2">
    <source>
        <dbReference type="EMBL" id="WBO21475.1"/>
    </source>
</evidence>
<keyword evidence="1" id="KW-0732">Signal</keyword>
<protein>
    <recommendedName>
        <fullName evidence="4">Tetratricopeptide repeat protein</fullName>
    </recommendedName>
</protein>